<dbReference type="Proteomes" id="UP000289486">
    <property type="component" value="Segment"/>
</dbReference>
<keyword evidence="2" id="KW-1185">Reference proteome</keyword>
<accession>A0A411AW29</accession>
<organism evidence="1 2">
    <name type="scientific">Pantoea phage vB_PagM_LIET2</name>
    <dbReference type="NCBI Taxonomy" id="2508071"/>
    <lineage>
        <taxon>Viruses</taxon>
        <taxon>Duplodnaviria</taxon>
        <taxon>Heunggongvirae</taxon>
        <taxon>Uroviricota</taxon>
        <taxon>Caudoviricetes</taxon>
        <taxon>Lietduovirus</taxon>
        <taxon>Lietduovirus LIET2</taxon>
    </lineage>
</organism>
<sequence>MRMLFSKQRYSRMGADIMSDKECHNGVKAPSVAELITAEISDYFADTDAPGFKPDQAELTKRVLACLPLGEGWKKSPPITWQQAQDRANEDEIDAALREFVEDSTNDNGVRVVLNVMRSLNGEQ</sequence>
<reference evidence="1 2" key="1">
    <citation type="submission" date="2019-01" db="EMBL/GenBank/DDBJ databases">
        <title>Complete genome sequence of Pantoea phage vB_PagM_LIET2.</title>
        <authorList>
            <person name="Truncaite L."/>
            <person name="Simoliuniene M."/>
            <person name="Kazlauskas D."/>
            <person name="Meskys R."/>
            <person name="Simoliunas E."/>
        </authorList>
    </citation>
    <scope>NUCLEOTIDE SEQUENCE [LARGE SCALE GENOMIC DNA]</scope>
</reference>
<name>A0A411AW29_9CAUD</name>
<protein>
    <submittedName>
        <fullName evidence="1">Uncharacterized protein</fullName>
    </submittedName>
</protein>
<evidence type="ECO:0000313" key="2">
    <source>
        <dbReference type="Proteomes" id="UP000289486"/>
    </source>
</evidence>
<dbReference type="EMBL" id="MK388689">
    <property type="protein sequence ID" value="QAX92303.1"/>
    <property type="molecule type" value="Genomic_DNA"/>
</dbReference>
<proteinExistence type="predicted"/>
<gene>
    <name evidence="1" type="ORF">LIET2_gp051</name>
</gene>
<evidence type="ECO:0000313" key="1">
    <source>
        <dbReference type="EMBL" id="QAX92303.1"/>
    </source>
</evidence>